<dbReference type="Gene3D" id="1.10.10.60">
    <property type="entry name" value="Homeodomain-like"/>
    <property type="match status" value="1"/>
</dbReference>
<dbReference type="SUPFAM" id="SSF46689">
    <property type="entry name" value="Homeodomain-like"/>
    <property type="match status" value="1"/>
</dbReference>
<evidence type="ECO:0000256" key="1">
    <source>
        <dbReference type="SAM" id="MobiDB-lite"/>
    </source>
</evidence>
<gene>
    <name evidence="3" type="ORF">DNG_00480</name>
</gene>
<evidence type="ECO:0000259" key="2">
    <source>
        <dbReference type="PROSITE" id="PS50090"/>
    </source>
</evidence>
<dbReference type="EMBL" id="ONZQ02000001">
    <property type="protein sequence ID" value="SPN96962.1"/>
    <property type="molecule type" value="Genomic_DNA"/>
</dbReference>
<dbReference type="Pfam" id="PF13921">
    <property type="entry name" value="Myb_DNA-bind_6"/>
    <property type="match status" value="1"/>
</dbReference>
<keyword evidence="4" id="KW-1185">Reference proteome</keyword>
<dbReference type="AlphaFoldDB" id="A0AAE8MR05"/>
<reference evidence="3" key="1">
    <citation type="submission" date="2018-03" db="EMBL/GenBank/DDBJ databases">
        <authorList>
            <person name="Guldener U."/>
        </authorList>
    </citation>
    <scope>NUCLEOTIDE SEQUENCE</scope>
</reference>
<organism evidence="3 4">
    <name type="scientific">Cephalotrichum gorgonifer</name>
    <dbReference type="NCBI Taxonomy" id="2041049"/>
    <lineage>
        <taxon>Eukaryota</taxon>
        <taxon>Fungi</taxon>
        <taxon>Dikarya</taxon>
        <taxon>Ascomycota</taxon>
        <taxon>Pezizomycotina</taxon>
        <taxon>Sordariomycetes</taxon>
        <taxon>Hypocreomycetidae</taxon>
        <taxon>Microascales</taxon>
        <taxon>Microascaceae</taxon>
        <taxon>Cephalotrichum</taxon>
    </lineage>
</organism>
<accession>A0AAE8MR05</accession>
<dbReference type="PROSITE" id="PS50090">
    <property type="entry name" value="MYB_LIKE"/>
    <property type="match status" value="1"/>
</dbReference>
<feature type="compositionally biased region" description="Acidic residues" evidence="1">
    <location>
        <begin position="134"/>
        <end position="147"/>
    </location>
</feature>
<dbReference type="Proteomes" id="UP001187682">
    <property type="component" value="Unassembled WGS sequence"/>
</dbReference>
<feature type="region of interest" description="Disordered" evidence="1">
    <location>
        <begin position="57"/>
        <end position="147"/>
    </location>
</feature>
<evidence type="ECO:0000313" key="3">
    <source>
        <dbReference type="EMBL" id="SPN96962.1"/>
    </source>
</evidence>
<dbReference type="InterPro" id="IPR009057">
    <property type="entry name" value="Homeodomain-like_sf"/>
</dbReference>
<dbReference type="InterPro" id="IPR001005">
    <property type="entry name" value="SANT/Myb"/>
</dbReference>
<sequence length="284" mass="31822">MLLPSAFQCDDSDSPQRRTTRLQAALFASPPASPPAVSAQTAFGNIISTCRSLQALISTPPNDQTPTQLPTPPMSHADPPPLRLRLRPRAKVEEESGGHIFPRKRVAKRQPQPQPARGLNKRRRGLDDDMGRDDGEESNDDAESELDISGEAVAEQAEEARPQTPKRARIAPEALPLGLARRDYHDLHLRNQEEYALGLGLEMGGRAGDEQRRNDEWTTEDDRILVELVLEKLKLTKSDWQDCARSLGKDKHSVGRRWRSLMVNGDVGLKTRSSRRARLHSTWR</sequence>
<proteinExistence type="predicted"/>
<feature type="compositionally biased region" description="Pro residues" evidence="1">
    <location>
        <begin position="69"/>
        <end position="82"/>
    </location>
</feature>
<comment type="caution">
    <text evidence="3">The sequence shown here is derived from an EMBL/GenBank/DDBJ whole genome shotgun (WGS) entry which is preliminary data.</text>
</comment>
<evidence type="ECO:0000313" key="4">
    <source>
        <dbReference type="Proteomes" id="UP001187682"/>
    </source>
</evidence>
<protein>
    <recommendedName>
        <fullName evidence="2">Myb-like domain-containing protein</fullName>
    </recommendedName>
</protein>
<feature type="compositionally biased region" description="Polar residues" evidence="1">
    <location>
        <begin position="57"/>
        <end position="68"/>
    </location>
</feature>
<name>A0AAE8MR05_9PEZI</name>
<dbReference type="CDD" id="cd00167">
    <property type="entry name" value="SANT"/>
    <property type="match status" value="1"/>
</dbReference>
<feature type="domain" description="Myb-like" evidence="2">
    <location>
        <begin position="209"/>
        <end position="262"/>
    </location>
</feature>